<dbReference type="EC" id="4.1.2.52" evidence="5"/>
<evidence type="ECO:0000313" key="5">
    <source>
        <dbReference type="EMBL" id="VVE18168.1"/>
    </source>
</evidence>
<dbReference type="GO" id="GO:0016832">
    <property type="term" value="F:aldehyde-lyase activity"/>
    <property type="evidence" value="ECO:0007669"/>
    <property type="project" value="TreeGrafter"/>
</dbReference>
<dbReference type="EMBL" id="CABPSE010000010">
    <property type="protein sequence ID" value="VVE18168.1"/>
    <property type="molecule type" value="Genomic_DNA"/>
</dbReference>
<evidence type="ECO:0000259" key="4">
    <source>
        <dbReference type="Pfam" id="PF03328"/>
    </source>
</evidence>
<evidence type="ECO:0000256" key="1">
    <source>
        <dbReference type="ARBA" id="ARBA00005568"/>
    </source>
</evidence>
<feature type="domain" description="HpcH/HpaI aldolase/citrate lyase" evidence="4">
    <location>
        <begin position="23"/>
        <end position="214"/>
    </location>
</feature>
<dbReference type="GO" id="GO:0005737">
    <property type="term" value="C:cytoplasm"/>
    <property type="evidence" value="ECO:0007669"/>
    <property type="project" value="TreeGrafter"/>
</dbReference>
<dbReference type="PANTHER" id="PTHR30502:SF0">
    <property type="entry name" value="PHOSPHOENOLPYRUVATE CARBOXYLASE FAMILY PROTEIN"/>
    <property type="match status" value="1"/>
</dbReference>
<dbReference type="InterPro" id="IPR005000">
    <property type="entry name" value="Aldolase/citrate-lyase_domain"/>
</dbReference>
<dbReference type="PANTHER" id="PTHR30502">
    <property type="entry name" value="2-KETO-3-DEOXY-L-RHAMNONATE ALDOLASE"/>
    <property type="match status" value="1"/>
</dbReference>
<dbReference type="InterPro" id="IPR015813">
    <property type="entry name" value="Pyrv/PenolPyrv_kinase-like_dom"/>
</dbReference>
<keyword evidence="6" id="KW-1185">Reference proteome</keyword>
<gene>
    <name evidence="5" type="primary">hpcH_1</name>
    <name evidence="5" type="ORF">PCO31111_03015</name>
</gene>
<dbReference type="RefSeq" id="WP_150585629.1">
    <property type="nucleotide sequence ID" value="NZ_CABPSE010000010.1"/>
</dbReference>
<dbReference type="AlphaFoldDB" id="A0A5E4W0G1"/>
<evidence type="ECO:0000256" key="2">
    <source>
        <dbReference type="ARBA" id="ARBA00022723"/>
    </source>
</evidence>
<dbReference type="InterPro" id="IPR050251">
    <property type="entry name" value="HpcH-HpaI_aldolase"/>
</dbReference>
<dbReference type="Pfam" id="PF03328">
    <property type="entry name" value="HpcH_HpaI"/>
    <property type="match status" value="1"/>
</dbReference>
<dbReference type="Proteomes" id="UP000383971">
    <property type="component" value="Unassembled WGS sequence"/>
</dbReference>
<organism evidence="5 6">
    <name type="scientific">Pandoraea communis</name>
    <dbReference type="NCBI Taxonomy" id="2508297"/>
    <lineage>
        <taxon>Bacteria</taxon>
        <taxon>Pseudomonadati</taxon>
        <taxon>Pseudomonadota</taxon>
        <taxon>Betaproteobacteria</taxon>
        <taxon>Burkholderiales</taxon>
        <taxon>Burkholderiaceae</taxon>
        <taxon>Pandoraea</taxon>
    </lineage>
</organism>
<comment type="similarity">
    <text evidence="1">Belongs to the HpcH/HpaI aldolase family.</text>
</comment>
<keyword evidence="3 5" id="KW-0456">Lyase</keyword>
<accession>A0A5E4W0G1</accession>
<evidence type="ECO:0000313" key="6">
    <source>
        <dbReference type="Proteomes" id="UP000383971"/>
    </source>
</evidence>
<dbReference type="Gene3D" id="3.20.20.60">
    <property type="entry name" value="Phosphoenolpyruvate-binding domains"/>
    <property type="match status" value="1"/>
</dbReference>
<sequence length="263" mass="27656">MTDTTALRFRKRLLAGDGAPVLGTFIKTPSPHASEIIGSLGYDFVLIDAEHAPFDRTAIERTLLGARAVGVAALVRVAETSAPLILAALDDGAAGIVAPHVDGAEKARELVAACRYANGRGFSNSPRAGGYGARSMWQHVDTADREVTVIAMIEDPDAIQRVDEIVNVDGIDAVFIGRGDLAVAMNDRSAGAIDVREATAKAIDAARRARKAIFLLPASPGEAAEYHRLGVSGFVVSSDQGFLRNAASQTLQAFSAACRSDDQ</sequence>
<proteinExistence type="inferred from homology"/>
<evidence type="ECO:0000256" key="3">
    <source>
        <dbReference type="ARBA" id="ARBA00023239"/>
    </source>
</evidence>
<reference evidence="5 6" key="1">
    <citation type="submission" date="2019-08" db="EMBL/GenBank/DDBJ databases">
        <authorList>
            <person name="Peeters C."/>
        </authorList>
    </citation>
    <scope>NUCLEOTIDE SEQUENCE [LARGE SCALE GENOMIC DNA]</scope>
    <source>
        <strain evidence="5 6">LMG 31111</strain>
    </source>
</reference>
<name>A0A5E4W0G1_9BURK</name>
<keyword evidence="2" id="KW-0479">Metal-binding</keyword>
<dbReference type="GO" id="GO:0046872">
    <property type="term" value="F:metal ion binding"/>
    <property type="evidence" value="ECO:0007669"/>
    <property type="project" value="UniProtKB-KW"/>
</dbReference>
<dbReference type="InterPro" id="IPR040442">
    <property type="entry name" value="Pyrv_kinase-like_dom_sf"/>
</dbReference>
<protein>
    <submittedName>
        <fullName evidence="5">4-hydroxy-2-oxo-heptane-1,7-dioate aldolase</fullName>
        <ecNumber evidence="5">4.1.2.52</ecNumber>
    </submittedName>
</protein>
<dbReference type="SUPFAM" id="SSF51621">
    <property type="entry name" value="Phosphoenolpyruvate/pyruvate domain"/>
    <property type="match status" value="1"/>
</dbReference>